<proteinExistence type="predicted"/>
<evidence type="ECO:0000256" key="1">
    <source>
        <dbReference type="SAM" id="Phobius"/>
    </source>
</evidence>
<feature type="transmembrane region" description="Helical" evidence="1">
    <location>
        <begin position="140"/>
        <end position="159"/>
    </location>
</feature>
<accession>A0ABR9D989</accession>
<feature type="transmembrane region" description="Helical" evidence="1">
    <location>
        <begin position="438"/>
        <end position="458"/>
    </location>
</feature>
<feature type="transmembrane region" description="Helical" evidence="1">
    <location>
        <begin position="92"/>
        <end position="111"/>
    </location>
</feature>
<evidence type="ECO:0000313" key="2">
    <source>
        <dbReference type="EMBL" id="MBD9359376.1"/>
    </source>
</evidence>
<evidence type="ECO:0000313" key="3">
    <source>
        <dbReference type="Proteomes" id="UP000641152"/>
    </source>
</evidence>
<feature type="transmembrane region" description="Helical" evidence="1">
    <location>
        <begin position="389"/>
        <end position="407"/>
    </location>
</feature>
<comment type="caution">
    <text evidence="2">The sequence shown here is derived from an EMBL/GenBank/DDBJ whole genome shotgun (WGS) entry which is preliminary data.</text>
</comment>
<feature type="transmembrane region" description="Helical" evidence="1">
    <location>
        <begin position="188"/>
        <end position="210"/>
    </location>
</feature>
<gene>
    <name evidence="2" type="ORF">EBB_02200</name>
</gene>
<dbReference type="RefSeq" id="WP_192392268.1">
    <property type="nucleotide sequence ID" value="NZ_CAJHIU010000001.1"/>
</dbReference>
<feature type="transmembrane region" description="Helical" evidence="1">
    <location>
        <begin position="66"/>
        <end position="85"/>
    </location>
</feature>
<dbReference type="EMBL" id="JACXST010000001">
    <property type="protein sequence ID" value="MBD9359376.1"/>
    <property type="molecule type" value="Genomic_DNA"/>
</dbReference>
<feature type="transmembrane region" description="Helical" evidence="1">
    <location>
        <begin position="7"/>
        <end position="29"/>
    </location>
</feature>
<sequence>MQRIELIFIGGFLAHFGIMYPGFMCYDAVNQILEAREGVYSDWHPPLMALIWRVTDNIVPGPAGMLFLQLGLVWTGAYLTFQAFFKPYGGKALAPLLGAILFLPPLFGISGAILKDMLMWGALFSAFGIAGHIRNHDEQTPRIAFLLLALIVLVLWLAILIRHNALFATIPILSFALYRLYPKNSLFGLVRAAVPGAALTLILFVATGAINNRLADRHTYPWVANASFDIAGVIKRLEDKGRQQAIFDQLAGSLNSTGSVEPLLKAYTPMYWREVFRTKPPTLQLPTNSMESQIHGFESLSDQQRQTLHTLWIHTLLAEPVLWVRHRLAVSKYVLGLVPDNSWSPVIMAKDFPSDLEQVYGSHPQTTKLQEWLEAGMSKYVEYWFFQPWPYFVLTICLFFAAAFRGVTVNIEVICLTSSAILHEFGLMLAAPSPDFRYSHYMVFCSLLSLLLLARPWLAKAK</sequence>
<protein>
    <recommendedName>
        <fullName evidence="4">Glycosyltransferase RgtA/B/C/D-like domain-containing protein</fullName>
    </recommendedName>
</protein>
<keyword evidence="3" id="KW-1185">Reference proteome</keyword>
<name>A0ABR9D989_9GAMM</name>
<reference evidence="2 3" key="1">
    <citation type="submission" date="2020-09" db="EMBL/GenBank/DDBJ databases">
        <title>Methylomonas albis sp. nov. and Methylomonas fluvii sp. nov.: Two cold-adapted methanotrophs from the River Elbe and an amended description of Methylovulum psychrotolerans strain Eb1.</title>
        <authorList>
            <person name="Bussmann I.K."/>
            <person name="Klings K.-W."/>
            <person name="Warnstedt J."/>
            <person name="Hoppert M."/>
            <person name="Saborowski A."/>
            <person name="Horn F."/>
            <person name="Liebner S."/>
        </authorList>
    </citation>
    <scope>NUCLEOTIDE SEQUENCE [LARGE SCALE GENOMIC DNA]</scope>
    <source>
        <strain evidence="2 3">EbB</strain>
    </source>
</reference>
<keyword evidence="1" id="KW-0812">Transmembrane</keyword>
<keyword evidence="1" id="KW-1133">Transmembrane helix</keyword>
<feature type="transmembrane region" description="Helical" evidence="1">
    <location>
        <begin position="414"/>
        <end position="432"/>
    </location>
</feature>
<dbReference type="Proteomes" id="UP000641152">
    <property type="component" value="Unassembled WGS sequence"/>
</dbReference>
<keyword evidence="1" id="KW-0472">Membrane</keyword>
<organism evidence="2 3">
    <name type="scientific">Methylomonas fluvii</name>
    <dbReference type="NCBI Taxonomy" id="1854564"/>
    <lineage>
        <taxon>Bacteria</taxon>
        <taxon>Pseudomonadati</taxon>
        <taxon>Pseudomonadota</taxon>
        <taxon>Gammaproteobacteria</taxon>
        <taxon>Methylococcales</taxon>
        <taxon>Methylococcaceae</taxon>
        <taxon>Methylomonas</taxon>
    </lineage>
</organism>
<evidence type="ECO:0008006" key="4">
    <source>
        <dbReference type="Google" id="ProtNLM"/>
    </source>
</evidence>